<dbReference type="InterPro" id="IPR029063">
    <property type="entry name" value="SAM-dependent_MTases_sf"/>
</dbReference>
<evidence type="ECO:0000313" key="9">
    <source>
        <dbReference type="Proteomes" id="UP000018296"/>
    </source>
</evidence>
<name>V6IYY2_9BACL</name>
<keyword evidence="4" id="KW-0680">Restriction system</keyword>
<evidence type="ECO:0000256" key="5">
    <source>
        <dbReference type="PROSITE-ProRule" id="PRU01016"/>
    </source>
</evidence>
<dbReference type="EMBL" id="AWTC01000008">
    <property type="protein sequence ID" value="EST12006.1"/>
    <property type="molecule type" value="Genomic_DNA"/>
</dbReference>
<dbReference type="PRINTS" id="PR00105">
    <property type="entry name" value="C5METTRFRASE"/>
</dbReference>
<dbReference type="Gene3D" id="3.90.120.10">
    <property type="entry name" value="DNA Methylase, subunit A, domain 2"/>
    <property type="match status" value="1"/>
</dbReference>
<evidence type="ECO:0000313" key="8">
    <source>
        <dbReference type="EMBL" id="EST12006.1"/>
    </source>
</evidence>
<comment type="catalytic activity">
    <reaction evidence="7">
        <text>a 2'-deoxycytidine in DNA + S-adenosyl-L-methionine = a 5-methyl-2'-deoxycytidine in DNA + S-adenosyl-L-homocysteine + H(+)</text>
        <dbReference type="Rhea" id="RHEA:13681"/>
        <dbReference type="Rhea" id="RHEA-COMP:11369"/>
        <dbReference type="Rhea" id="RHEA-COMP:11370"/>
        <dbReference type="ChEBI" id="CHEBI:15378"/>
        <dbReference type="ChEBI" id="CHEBI:57856"/>
        <dbReference type="ChEBI" id="CHEBI:59789"/>
        <dbReference type="ChEBI" id="CHEBI:85452"/>
        <dbReference type="ChEBI" id="CHEBI:85454"/>
        <dbReference type="EC" id="2.1.1.37"/>
    </reaction>
</comment>
<dbReference type="SUPFAM" id="SSF53335">
    <property type="entry name" value="S-adenosyl-L-methionine-dependent methyltransferases"/>
    <property type="match status" value="1"/>
</dbReference>
<dbReference type="OrthoDB" id="9813719at2"/>
<gene>
    <name evidence="8" type="ORF">P343_09950</name>
</gene>
<evidence type="ECO:0000256" key="4">
    <source>
        <dbReference type="ARBA" id="ARBA00022747"/>
    </source>
</evidence>
<protein>
    <recommendedName>
        <fullName evidence="7">Cytosine-specific methyltransferase</fullName>
        <ecNumber evidence="7">2.1.1.37</ecNumber>
    </recommendedName>
</protein>
<dbReference type="NCBIfam" id="TIGR00675">
    <property type="entry name" value="dcm"/>
    <property type="match status" value="1"/>
</dbReference>
<dbReference type="eggNOG" id="COG0270">
    <property type="taxonomic scope" value="Bacteria"/>
</dbReference>
<comment type="similarity">
    <text evidence="5 6">Belongs to the class I-like SAM-binding methyltransferase superfamily. C5-methyltransferase family.</text>
</comment>
<dbReference type="RefSeq" id="WP_023510246.1">
    <property type="nucleotide sequence ID" value="NZ_AWTC01000008.1"/>
</dbReference>
<feature type="active site" evidence="5">
    <location>
        <position position="93"/>
    </location>
</feature>
<keyword evidence="2 5" id="KW-0808">Transferase</keyword>
<dbReference type="InterPro" id="IPR050390">
    <property type="entry name" value="C5-Methyltransferase"/>
</dbReference>
<evidence type="ECO:0000256" key="1">
    <source>
        <dbReference type="ARBA" id="ARBA00022603"/>
    </source>
</evidence>
<evidence type="ECO:0000256" key="2">
    <source>
        <dbReference type="ARBA" id="ARBA00022679"/>
    </source>
</evidence>
<dbReference type="GO" id="GO:0044027">
    <property type="term" value="P:negative regulation of gene expression via chromosomal CpG island methylation"/>
    <property type="evidence" value="ECO:0007669"/>
    <property type="project" value="TreeGrafter"/>
</dbReference>
<evidence type="ECO:0000256" key="7">
    <source>
        <dbReference type="RuleBase" id="RU000417"/>
    </source>
</evidence>
<keyword evidence="3 5" id="KW-0949">S-adenosyl-L-methionine</keyword>
<dbReference type="GO" id="GO:0003886">
    <property type="term" value="F:DNA (cytosine-5-)-methyltransferase activity"/>
    <property type="evidence" value="ECO:0007669"/>
    <property type="project" value="UniProtKB-EC"/>
</dbReference>
<proteinExistence type="inferred from homology"/>
<dbReference type="PROSITE" id="PS00094">
    <property type="entry name" value="C5_MTASE_1"/>
    <property type="match status" value="1"/>
</dbReference>
<dbReference type="Gene3D" id="3.40.50.150">
    <property type="entry name" value="Vaccinia Virus protein VP39"/>
    <property type="match status" value="1"/>
</dbReference>
<dbReference type="Pfam" id="PF00145">
    <property type="entry name" value="DNA_methylase"/>
    <property type="match status" value="1"/>
</dbReference>
<evidence type="ECO:0000256" key="6">
    <source>
        <dbReference type="RuleBase" id="RU000416"/>
    </source>
</evidence>
<dbReference type="Proteomes" id="UP000018296">
    <property type="component" value="Unassembled WGS sequence"/>
</dbReference>
<dbReference type="REBASE" id="78467">
    <property type="entry name" value="M.Sla442ORF9950P"/>
</dbReference>
<accession>V6IYY2</accession>
<comment type="caution">
    <text evidence="8">The sequence shown here is derived from an EMBL/GenBank/DDBJ whole genome shotgun (WGS) entry which is preliminary data.</text>
</comment>
<keyword evidence="1 5" id="KW-0489">Methyltransferase</keyword>
<dbReference type="InterPro" id="IPR001525">
    <property type="entry name" value="C5_MeTfrase"/>
</dbReference>
<dbReference type="PATRIC" id="fig|1395513.3.peg.2006"/>
<dbReference type="GO" id="GO:0009307">
    <property type="term" value="P:DNA restriction-modification system"/>
    <property type="evidence" value="ECO:0007669"/>
    <property type="project" value="UniProtKB-KW"/>
</dbReference>
<sequence length="502" mass="57756">MNNMEHNVLSIVELFSGPGGLGLGFHLQGFKSVVAYEYEDDCIETYSANFPDTEVIKKDLAEFTEEDIVKLKKIVREKTGREDVDVVMGGPPCRSFSSANPKKKVGDPRDFLFRSLIKVAAELNAKYFVMENVADLSNKATEGKHERKIFHVILNELYEKGFKYINCNILKASDYGTPQTRERLIILATKNKDLPLSFPNPIFFQDKEPRWKTVQEAFQDLPRVTAPQDEIVGKDQEKVMHKDTIGYYCEEYGDQPKNDFTNFCRGLSQSYGYANELPIRDVEILGNFVLPNHTKRIIHRYSLLREDESQGKLRDRLEEELSLQEFNELLEKKIISTGTFRQKNRRIPYSKPARTVTSHVREEFVHPLYNRNLTAREAARLQGFPDWYIIKGKNQKPYKATDADIGNGRDIYQQIGDAVPPLLATALANEIKRNLLSKPLKIDTSEQRKACVQWIIQNEISILEIIRDKVFEKYTMSDLLTGNISFAEDGYYKNKNGQLTLL</sequence>
<dbReference type="PANTHER" id="PTHR10629">
    <property type="entry name" value="CYTOSINE-SPECIFIC METHYLTRANSFERASE"/>
    <property type="match status" value="1"/>
</dbReference>
<dbReference type="PANTHER" id="PTHR10629:SF52">
    <property type="entry name" value="DNA (CYTOSINE-5)-METHYLTRANSFERASE 1"/>
    <property type="match status" value="1"/>
</dbReference>
<reference evidence="8 9" key="1">
    <citation type="journal article" date="2013" name="Genome Announc.">
        <title>Genome Sequence of Sporolactobacillus laevolacticus DSM442, an Efficient Polymer-Grade D-Lactate Producer from Agricultural Waste Cottonseed as a Nitrogen Source.</title>
        <authorList>
            <person name="Wang H."/>
            <person name="Wang L."/>
            <person name="Ju J."/>
            <person name="Yu B."/>
            <person name="Ma Y."/>
        </authorList>
    </citation>
    <scope>NUCLEOTIDE SEQUENCE [LARGE SCALE GENOMIC DNA]</scope>
    <source>
        <strain evidence="8 9">DSM 442</strain>
    </source>
</reference>
<evidence type="ECO:0000256" key="3">
    <source>
        <dbReference type="ARBA" id="ARBA00022691"/>
    </source>
</evidence>
<dbReference type="PROSITE" id="PS51679">
    <property type="entry name" value="SAM_MT_C5"/>
    <property type="match status" value="1"/>
</dbReference>
<keyword evidence="9" id="KW-1185">Reference proteome</keyword>
<dbReference type="EC" id="2.1.1.37" evidence="7"/>
<organism evidence="8 9">
    <name type="scientific">Sporolactobacillus laevolacticus DSM 442</name>
    <dbReference type="NCBI Taxonomy" id="1395513"/>
    <lineage>
        <taxon>Bacteria</taxon>
        <taxon>Bacillati</taxon>
        <taxon>Bacillota</taxon>
        <taxon>Bacilli</taxon>
        <taxon>Bacillales</taxon>
        <taxon>Sporolactobacillaceae</taxon>
        <taxon>Sporolactobacillus</taxon>
    </lineage>
</organism>
<dbReference type="STRING" id="1395513.P343_09950"/>
<dbReference type="GO" id="GO:0032259">
    <property type="term" value="P:methylation"/>
    <property type="evidence" value="ECO:0007669"/>
    <property type="project" value="UniProtKB-KW"/>
</dbReference>
<dbReference type="AlphaFoldDB" id="V6IYY2"/>
<dbReference type="GO" id="GO:0003677">
    <property type="term" value="F:DNA binding"/>
    <property type="evidence" value="ECO:0007669"/>
    <property type="project" value="TreeGrafter"/>
</dbReference>
<dbReference type="InterPro" id="IPR018117">
    <property type="entry name" value="C5_DNA_meth_AS"/>
</dbReference>